<evidence type="ECO:0000313" key="1">
    <source>
        <dbReference type="EMBL" id="CAG6528548.1"/>
    </source>
</evidence>
<name>A0A8D8MH31_CULPI</name>
<organism evidence="1">
    <name type="scientific">Culex pipiens</name>
    <name type="common">House mosquito</name>
    <dbReference type="NCBI Taxonomy" id="7175"/>
    <lineage>
        <taxon>Eukaryota</taxon>
        <taxon>Metazoa</taxon>
        <taxon>Ecdysozoa</taxon>
        <taxon>Arthropoda</taxon>
        <taxon>Hexapoda</taxon>
        <taxon>Insecta</taxon>
        <taxon>Pterygota</taxon>
        <taxon>Neoptera</taxon>
        <taxon>Endopterygota</taxon>
        <taxon>Diptera</taxon>
        <taxon>Nematocera</taxon>
        <taxon>Culicoidea</taxon>
        <taxon>Culicidae</taxon>
        <taxon>Culicinae</taxon>
        <taxon>Culicini</taxon>
        <taxon>Culex</taxon>
        <taxon>Culex</taxon>
    </lineage>
</organism>
<dbReference type="EMBL" id="HBUE01304213">
    <property type="protein sequence ID" value="CAG6580293.1"/>
    <property type="molecule type" value="Transcribed_RNA"/>
</dbReference>
<sequence length="101" mass="11048">MVISAYRTSFAIWRRLFVNITQNMLAEKKNCERKSFKSSSIIIIRASVSNIVGKKASSTGTSLPSWNFPFAAPSSTIQTSMAHHVPPRLEMATIASSDAGN</sequence>
<reference evidence="1" key="1">
    <citation type="submission" date="2021-05" db="EMBL/GenBank/DDBJ databases">
        <authorList>
            <person name="Alioto T."/>
            <person name="Alioto T."/>
            <person name="Gomez Garrido J."/>
        </authorList>
    </citation>
    <scope>NUCLEOTIDE SEQUENCE</scope>
</reference>
<accession>A0A8D8MH31</accession>
<dbReference type="AlphaFoldDB" id="A0A8D8MH31"/>
<dbReference type="EMBL" id="HBUE01198140">
    <property type="protein sequence ID" value="CAG6528548.1"/>
    <property type="molecule type" value="Transcribed_RNA"/>
</dbReference>
<protein>
    <submittedName>
        <fullName evidence="1">(northern house mosquito) hypothetical protein</fullName>
    </submittedName>
</protein>
<proteinExistence type="predicted"/>